<name>M1V9A5_CYAM1</name>
<dbReference type="STRING" id="280699.M1V9A5"/>
<dbReference type="Pfam" id="PF13181">
    <property type="entry name" value="TPR_8"/>
    <property type="match status" value="1"/>
</dbReference>
<comment type="similarity">
    <text evidence="2">Belongs to the APC3/CDC27 family.</text>
</comment>
<dbReference type="RefSeq" id="XP_005537360.1">
    <property type="nucleotide sequence ID" value="XM_005537303.1"/>
</dbReference>
<dbReference type="AlphaFoldDB" id="M1V9A5"/>
<accession>M1V9A5</accession>
<feature type="repeat" description="TPR" evidence="3">
    <location>
        <begin position="517"/>
        <end position="550"/>
    </location>
</feature>
<dbReference type="Pfam" id="PF13424">
    <property type="entry name" value="TPR_12"/>
    <property type="match status" value="1"/>
</dbReference>
<dbReference type="Gramene" id="CMN232CT">
    <property type="protein sequence ID" value="CMN232CT"/>
    <property type="gene ID" value="CMN232C"/>
</dbReference>
<dbReference type="Proteomes" id="UP000007014">
    <property type="component" value="Chromosome 14"/>
</dbReference>
<dbReference type="PANTHER" id="PTHR12558">
    <property type="entry name" value="CELL DIVISION CYCLE 16,23,27"/>
    <property type="match status" value="1"/>
</dbReference>
<proteinExistence type="inferred from homology"/>
<dbReference type="OMA" id="MSTRYAI"/>
<dbReference type="SMART" id="SM00028">
    <property type="entry name" value="TPR"/>
    <property type="match status" value="7"/>
</dbReference>
<dbReference type="OrthoDB" id="66906at2759"/>
<evidence type="ECO:0000313" key="4">
    <source>
        <dbReference type="EMBL" id="BAM81324.1"/>
    </source>
</evidence>
<evidence type="ECO:0000313" key="5">
    <source>
        <dbReference type="Proteomes" id="UP000007014"/>
    </source>
</evidence>
<dbReference type="InterPro" id="IPR019734">
    <property type="entry name" value="TPR_rpt"/>
</dbReference>
<dbReference type="HOGENOM" id="CLU_472820_0_0_1"/>
<evidence type="ECO:0000256" key="2">
    <source>
        <dbReference type="ARBA" id="ARBA00038210"/>
    </source>
</evidence>
<dbReference type="KEGG" id="cme:CYME_CMN232C"/>
<dbReference type="PROSITE" id="PS50293">
    <property type="entry name" value="TPR_REGION"/>
    <property type="match status" value="1"/>
</dbReference>
<dbReference type="PROSITE" id="PS50005">
    <property type="entry name" value="TPR"/>
    <property type="match status" value="2"/>
</dbReference>
<reference evidence="4 5" key="1">
    <citation type="journal article" date="2004" name="Nature">
        <title>Genome sequence of the ultrasmall unicellular red alga Cyanidioschyzon merolae 10D.</title>
        <authorList>
            <person name="Matsuzaki M."/>
            <person name="Misumi O."/>
            <person name="Shin-i T."/>
            <person name="Maruyama S."/>
            <person name="Takahara M."/>
            <person name="Miyagishima S."/>
            <person name="Mori T."/>
            <person name="Nishida K."/>
            <person name="Yagisawa F."/>
            <person name="Nishida K."/>
            <person name="Yoshida Y."/>
            <person name="Nishimura Y."/>
            <person name="Nakao S."/>
            <person name="Kobayashi T."/>
            <person name="Momoyama Y."/>
            <person name="Higashiyama T."/>
            <person name="Minoda A."/>
            <person name="Sano M."/>
            <person name="Nomoto H."/>
            <person name="Oishi K."/>
            <person name="Hayashi H."/>
            <person name="Ohta F."/>
            <person name="Nishizaka S."/>
            <person name="Haga S."/>
            <person name="Miura S."/>
            <person name="Morishita T."/>
            <person name="Kabeya Y."/>
            <person name="Terasawa K."/>
            <person name="Suzuki Y."/>
            <person name="Ishii Y."/>
            <person name="Asakawa S."/>
            <person name="Takano H."/>
            <person name="Ohta N."/>
            <person name="Kuroiwa H."/>
            <person name="Tanaka K."/>
            <person name="Shimizu N."/>
            <person name="Sugano S."/>
            <person name="Sato N."/>
            <person name="Nozaki H."/>
            <person name="Ogasawara N."/>
            <person name="Kohara Y."/>
            <person name="Kuroiwa T."/>
        </authorList>
    </citation>
    <scope>NUCLEOTIDE SEQUENCE [LARGE SCALE GENOMIC DNA]</scope>
    <source>
        <strain evidence="4 5">10D</strain>
    </source>
</reference>
<evidence type="ECO:0000256" key="1">
    <source>
        <dbReference type="ARBA" id="ARBA00022803"/>
    </source>
</evidence>
<organism evidence="4 5">
    <name type="scientific">Cyanidioschyzon merolae (strain NIES-3377 / 10D)</name>
    <name type="common">Unicellular red alga</name>
    <dbReference type="NCBI Taxonomy" id="280699"/>
    <lineage>
        <taxon>Eukaryota</taxon>
        <taxon>Rhodophyta</taxon>
        <taxon>Bangiophyceae</taxon>
        <taxon>Cyanidiales</taxon>
        <taxon>Cyanidiaceae</taxon>
        <taxon>Cyanidioschyzon</taxon>
    </lineage>
</organism>
<sequence length="577" mass="64007">MDASEDTDENRIFIERFLPRFSGVLAELELPNSTPLHQQPGTPSGVLQPPTIPGWSAGSVLVSQLRLVARRLPSSASAAFHVGLCYLRLGDRKAAQSWLELAAQRLGSAGRKHSLYFGVLHALWITTRGLTRLDGKSGTSFWDCNVEEDQAWLELDAASRVHRMQDIVGRGCDDADHWNNLGVAFTRDEHYLTAAACFEQAILRGCTAPALGNYAQLMALSPHARTRHEHERRQWLQLQADSRLPSFALLEAVCETQLSSVAHASTESPESPLYPFLAFTWGGLALWHSLRNEHVLAHAAACVSVSSSPDEFQAEFALLARILTAYADLSRDALRHSENVDRLRRAASSLKLLSERVSRCTVLLEAAQIVMGLCARLRSECGDEHGHSRLADSSARHYSLALERHPDHASNWISLALLLVDIGEYADAVDLLLQAWDRDQDNPVILNNVGIVLGLSGRPEEGCHALWQALQHAGALRCPTLYAAIWTNLGSLYRQRGHHNEALRCYKQALVAGGEQPFVYNNLGILLLMMDATQEAKAMFTRALELDAQYDCARSNWRRVDELIQWKSQRAAVPTSN</sequence>
<dbReference type="EMBL" id="AP006496">
    <property type="protein sequence ID" value="BAM81324.1"/>
    <property type="molecule type" value="Genomic_DNA"/>
</dbReference>
<keyword evidence="5" id="KW-1185">Reference proteome</keyword>
<gene>
    <name evidence="4" type="ORF">CYME_CMN232C</name>
</gene>
<dbReference type="SUPFAM" id="SSF48452">
    <property type="entry name" value="TPR-like"/>
    <property type="match status" value="2"/>
</dbReference>
<dbReference type="Gene3D" id="1.25.40.10">
    <property type="entry name" value="Tetratricopeptide repeat domain"/>
    <property type="match status" value="2"/>
</dbReference>
<feature type="repeat" description="TPR" evidence="3">
    <location>
        <begin position="483"/>
        <end position="516"/>
    </location>
</feature>
<dbReference type="GeneID" id="16995466"/>
<protein>
    <submittedName>
        <fullName evidence="4">Uncharacterized protein</fullName>
    </submittedName>
</protein>
<dbReference type="InterPro" id="IPR011990">
    <property type="entry name" value="TPR-like_helical_dom_sf"/>
</dbReference>
<reference evidence="4 5" key="2">
    <citation type="journal article" date="2007" name="BMC Biol.">
        <title>A 100%-complete sequence reveals unusually simple genomic features in the hot-spring red alga Cyanidioschyzon merolae.</title>
        <authorList>
            <person name="Nozaki H."/>
            <person name="Takano H."/>
            <person name="Misumi O."/>
            <person name="Terasawa K."/>
            <person name="Matsuzaki M."/>
            <person name="Maruyama S."/>
            <person name="Nishida K."/>
            <person name="Yagisawa F."/>
            <person name="Yoshida Y."/>
            <person name="Fujiwara T."/>
            <person name="Takio S."/>
            <person name="Tamura K."/>
            <person name="Chung S.J."/>
            <person name="Nakamura S."/>
            <person name="Kuroiwa H."/>
            <person name="Tanaka K."/>
            <person name="Sato N."/>
            <person name="Kuroiwa T."/>
        </authorList>
    </citation>
    <scope>NUCLEOTIDE SEQUENCE [LARGE SCALE GENOMIC DNA]</scope>
    <source>
        <strain evidence="4 5">10D</strain>
    </source>
</reference>
<keyword evidence="1 3" id="KW-0802">TPR repeat</keyword>
<evidence type="ECO:0000256" key="3">
    <source>
        <dbReference type="PROSITE-ProRule" id="PRU00339"/>
    </source>
</evidence>
<dbReference type="PANTHER" id="PTHR12558:SF13">
    <property type="entry name" value="CELL DIVISION CYCLE PROTEIN 27 HOMOLOG"/>
    <property type="match status" value="1"/>
</dbReference>
<dbReference type="Pfam" id="PF13432">
    <property type="entry name" value="TPR_16"/>
    <property type="match status" value="1"/>
</dbReference>